<keyword evidence="2" id="KW-0732">Signal</keyword>
<feature type="chain" id="PRO_5038898198" description="Lipoprotein" evidence="2">
    <location>
        <begin position="21"/>
        <end position="252"/>
    </location>
</feature>
<organism evidence="3 4">
    <name type="scientific">Peribacillus faecalis</name>
    <dbReference type="NCBI Taxonomy" id="2772559"/>
    <lineage>
        <taxon>Bacteria</taxon>
        <taxon>Bacillati</taxon>
        <taxon>Bacillota</taxon>
        <taxon>Bacilli</taxon>
        <taxon>Bacillales</taxon>
        <taxon>Bacillaceae</taxon>
        <taxon>Peribacillus</taxon>
    </lineage>
</organism>
<evidence type="ECO:0000313" key="3">
    <source>
        <dbReference type="EMBL" id="MBD3110115.1"/>
    </source>
</evidence>
<gene>
    <name evidence="3" type="ORF">IEO70_17420</name>
</gene>
<evidence type="ECO:0000256" key="1">
    <source>
        <dbReference type="SAM" id="MobiDB-lite"/>
    </source>
</evidence>
<feature type="compositionally biased region" description="Basic and acidic residues" evidence="1">
    <location>
        <begin position="39"/>
        <end position="48"/>
    </location>
</feature>
<accession>A0A927D231</accession>
<name>A0A927D231_9BACI</name>
<feature type="signal peptide" evidence="2">
    <location>
        <begin position="1"/>
        <end position="20"/>
    </location>
</feature>
<dbReference type="InterPro" id="IPR047676">
    <property type="entry name" value="FxLYD_dom"/>
</dbReference>
<proteinExistence type="predicted"/>
<sequence length="252" mass="27196">MKKSALLLIVLLMTFLTACGGVKNAGDTNQKADNQSEENSNKEEKAAEEAAPNVEIVKQTSGAWMDSIDTVWVHTSAVFENTGDMPVAIGETQMNFKGQDESILGTATMIYSIPEVVMPGETAYITESTILDGITDPAQFKETTFNYNFEETDETSNLLEVSGVKGIKGDEYTQYKVTGIVKNTTEELQDDIRIAAGLYDAEGNLLGVFSGSVDIGINAGSEAGFDLSYPDLPEGIADKVATIDVKAYGWTW</sequence>
<dbReference type="AlphaFoldDB" id="A0A927D231"/>
<feature type="region of interest" description="Disordered" evidence="1">
    <location>
        <begin position="26"/>
        <end position="51"/>
    </location>
</feature>
<dbReference type="RefSeq" id="WP_190999644.1">
    <property type="nucleotide sequence ID" value="NZ_JACXSI010000055.1"/>
</dbReference>
<dbReference type="Proteomes" id="UP000602076">
    <property type="component" value="Unassembled WGS sequence"/>
</dbReference>
<protein>
    <recommendedName>
        <fullName evidence="5">Lipoprotein</fullName>
    </recommendedName>
</protein>
<keyword evidence="4" id="KW-1185">Reference proteome</keyword>
<evidence type="ECO:0008006" key="5">
    <source>
        <dbReference type="Google" id="ProtNLM"/>
    </source>
</evidence>
<dbReference type="NCBIfam" id="NF038353">
    <property type="entry name" value="FxLYD_dom"/>
    <property type="match status" value="1"/>
</dbReference>
<evidence type="ECO:0000313" key="4">
    <source>
        <dbReference type="Proteomes" id="UP000602076"/>
    </source>
</evidence>
<comment type="caution">
    <text evidence="3">The sequence shown here is derived from an EMBL/GenBank/DDBJ whole genome shotgun (WGS) entry which is preliminary data.</text>
</comment>
<evidence type="ECO:0000256" key="2">
    <source>
        <dbReference type="SAM" id="SignalP"/>
    </source>
</evidence>
<dbReference type="EMBL" id="JACXSI010000055">
    <property type="protein sequence ID" value="MBD3110115.1"/>
    <property type="molecule type" value="Genomic_DNA"/>
</dbReference>
<reference evidence="3" key="1">
    <citation type="submission" date="2020-09" db="EMBL/GenBank/DDBJ databases">
        <title>Bacillus faecalis sp. nov., a moderately halophilic bacterium isolated from cow faeces.</title>
        <authorList>
            <person name="Jiang L."/>
            <person name="Lee J."/>
        </authorList>
    </citation>
    <scope>NUCLEOTIDE SEQUENCE</scope>
    <source>
        <strain evidence="3">AGMB 02131</strain>
    </source>
</reference>
<dbReference type="PROSITE" id="PS51257">
    <property type="entry name" value="PROKAR_LIPOPROTEIN"/>
    <property type="match status" value="1"/>
</dbReference>